<dbReference type="Pfam" id="PF00160">
    <property type="entry name" value="Pro_isomerase"/>
    <property type="match status" value="2"/>
</dbReference>
<dbReference type="InterPro" id="IPR002130">
    <property type="entry name" value="Cyclophilin-type_PPIase_dom"/>
</dbReference>
<organism evidence="6 7">
    <name type="scientific">Psychroserpens algicola</name>
    <dbReference type="NCBI Taxonomy" id="1719034"/>
    <lineage>
        <taxon>Bacteria</taxon>
        <taxon>Pseudomonadati</taxon>
        <taxon>Bacteroidota</taxon>
        <taxon>Flavobacteriia</taxon>
        <taxon>Flavobacteriales</taxon>
        <taxon>Flavobacteriaceae</taxon>
        <taxon>Psychroserpens</taxon>
    </lineage>
</organism>
<dbReference type="InterPro" id="IPR029000">
    <property type="entry name" value="Cyclophilin-like_dom_sf"/>
</dbReference>
<dbReference type="PROSITE" id="PS00170">
    <property type="entry name" value="CSA_PPIASE_1"/>
    <property type="match status" value="1"/>
</dbReference>
<evidence type="ECO:0000313" key="6">
    <source>
        <dbReference type="EMBL" id="MCK8479396.1"/>
    </source>
</evidence>
<dbReference type="PANTHER" id="PTHR45625:SF4">
    <property type="entry name" value="PEPTIDYLPROLYL ISOMERASE DOMAIN AND WD REPEAT-CONTAINING PROTEIN 1"/>
    <property type="match status" value="1"/>
</dbReference>
<proteinExistence type="inferred from homology"/>
<dbReference type="InterPro" id="IPR020892">
    <property type="entry name" value="Cyclophilin-type_PPIase_CS"/>
</dbReference>
<evidence type="ECO:0000313" key="7">
    <source>
        <dbReference type="Proteomes" id="UP001203687"/>
    </source>
</evidence>
<accession>A0ABT0H4V3</accession>
<dbReference type="RefSeq" id="WP_248411736.1">
    <property type="nucleotide sequence ID" value="NZ_JALPQF010000001.1"/>
</dbReference>
<comment type="caution">
    <text evidence="6">The sequence shown here is derived from an EMBL/GenBank/DDBJ whole genome shotgun (WGS) entry which is preliminary data.</text>
</comment>
<evidence type="ECO:0000256" key="2">
    <source>
        <dbReference type="ARBA" id="ARBA00013194"/>
    </source>
</evidence>
<dbReference type="GO" id="GO:0016853">
    <property type="term" value="F:isomerase activity"/>
    <property type="evidence" value="ECO:0007669"/>
    <property type="project" value="UniProtKB-KW"/>
</dbReference>
<dbReference type="Gene3D" id="2.40.100.10">
    <property type="entry name" value="Cyclophilin-like"/>
    <property type="match status" value="2"/>
</dbReference>
<comment type="similarity">
    <text evidence="1">Belongs to the cyclophilin-type PPIase family.</text>
</comment>
<evidence type="ECO:0000256" key="1">
    <source>
        <dbReference type="ARBA" id="ARBA00007365"/>
    </source>
</evidence>
<gene>
    <name evidence="6" type="ORF">MUY34_02125</name>
</gene>
<dbReference type="InterPro" id="IPR044666">
    <property type="entry name" value="Cyclophilin_A-like"/>
</dbReference>
<keyword evidence="4 6" id="KW-0413">Isomerase</keyword>
<dbReference type="Proteomes" id="UP001203687">
    <property type="component" value="Unassembled WGS sequence"/>
</dbReference>
<dbReference type="PANTHER" id="PTHR45625">
    <property type="entry name" value="PEPTIDYL-PROLYL CIS-TRANS ISOMERASE-RELATED"/>
    <property type="match status" value="1"/>
</dbReference>
<dbReference type="EMBL" id="JALPQF010000001">
    <property type="protein sequence ID" value="MCK8479396.1"/>
    <property type="molecule type" value="Genomic_DNA"/>
</dbReference>
<dbReference type="CDD" id="cd00317">
    <property type="entry name" value="cyclophilin"/>
    <property type="match status" value="1"/>
</dbReference>
<dbReference type="EC" id="5.2.1.8" evidence="2"/>
<protein>
    <recommendedName>
        <fullName evidence="2">peptidylprolyl isomerase</fullName>
        <ecNumber evidence="2">5.2.1.8</ecNumber>
    </recommendedName>
</protein>
<evidence type="ECO:0000256" key="3">
    <source>
        <dbReference type="ARBA" id="ARBA00023110"/>
    </source>
</evidence>
<reference evidence="6" key="1">
    <citation type="submission" date="2022-04" db="EMBL/GenBank/DDBJ databases">
        <authorList>
            <person name="Ren T."/>
        </authorList>
    </citation>
    <scope>NUCLEOTIDE SEQUENCE</scope>
    <source>
        <strain evidence="6">F63249</strain>
    </source>
</reference>
<sequence length="278" mass="31610">MKTHYRLVLILCVFALLCNCKPKSESVNVPVDERQKVEMITSHGTMTLELYNETPLHRDNFIKLISEKAYDSLLFHRVIENFMIQGGDPDSKYAASDKLLGEGDLNYRVNAEFDSDLFHKKGALATAREESPNRASSAMQFFIVQGKIFNDSLLDSAQSRINKMLARHYVINDSAYKTLWDSFSKVIDTDDDAQIQKLNDSINVLAEDYTNFEPYTIPESHRKVYKTIGGTPHLDQNYTVFGQVIDGMEVIDSVAKTKTGAYDRPLSDVRILSVRLKH</sequence>
<dbReference type="PROSITE" id="PS50072">
    <property type="entry name" value="CSA_PPIASE_2"/>
    <property type="match status" value="1"/>
</dbReference>
<dbReference type="SUPFAM" id="SSF50891">
    <property type="entry name" value="Cyclophilin-like"/>
    <property type="match status" value="1"/>
</dbReference>
<keyword evidence="3" id="KW-0697">Rotamase</keyword>
<keyword evidence="7" id="KW-1185">Reference proteome</keyword>
<feature type="domain" description="PPIase cyclophilin-type" evidence="5">
    <location>
        <begin position="44"/>
        <end position="276"/>
    </location>
</feature>
<name>A0ABT0H4V3_9FLAO</name>
<evidence type="ECO:0000259" key="5">
    <source>
        <dbReference type="PROSITE" id="PS50072"/>
    </source>
</evidence>
<evidence type="ECO:0000256" key="4">
    <source>
        <dbReference type="ARBA" id="ARBA00023235"/>
    </source>
</evidence>